<evidence type="ECO:0000313" key="3">
    <source>
        <dbReference type="EMBL" id="ACY12941.1"/>
    </source>
</evidence>
<dbReference type="EMBL" id="CP001804">
    <property type="protein sequence ID" value="ACY12941.1"/>
    <property type="molecule type" value="Genomic_DNA"/>
</dbReference>
<name>D0LIR2_HALO1</name>
<dbReference type="Proteomes" id="UP000001880">
    <property type="component" value="Chromosome"/>
</dbReference>
<feature type="compositionally biased region" description="Low complexity" evidence="1">
    <location>
        <begin position="8"/>
        <end position="21"/>
    </location>
</feature>
<keyword evidence="4" id="KW-1185">Reference proteome</keyword>
<evidence type="ECO:0000256" key="1">
    <source>
        <dbReference type="SAM" id="MobiDB-lite"/>
    </source>
</evidence>
<gene>
    <name evidence="3" type="ordered locus">Hoch_0300</name>
</gene>
<keyword evidence="2" id="KW-0472">Membrane</keyword>
<dbReference type="KEGG" id="hoh:Hoch_0300"/>
<evidence type="ECO:0000256" key="2">
    <source>
        <dbReference type="SAM" id="Phobius"/>
    </source>
</evidence>
<feature type="region of interest" description="Disordered" evidence="1">
    <location>
        <begin position="1"/>
        <end position="31"/>
    </location>
</feature>
<keyword evidence="2" id="KW-0812">Transmembrane</keyword>
<feature type="transmembrane region" description="Helical" evidence="2">
    <location>
        <begin position="240"/>
        <end position="261"/>
    </location>
</feature>
<accession>D0LIR2</accession>
<keyword evidence="2" id="KW-1133">Transmembrane helix</keyword>
<feature type="transmembrane region" description="Helical" evidence="2">
    <location>
        <begin position="205"/>
        <end position="228"/>
    </location>
</feature>
<dbReference type="AlphaFoldDB" id="D0LIR2"/>
<dbReference type="OrthoDB" id="5516102at2"/>
<evidence type="ECO:0000313" key="4">
    <source>
        <dbReference type="Proteomes" id="UP000001880"/>
    </source>
</evidence>
<organism evidence="3 4">
    <name type="scientific">Haliangium ochraceum (strain DSM 14365 / JCM 11303 / SMP-2)</name>
    <dbReference type="NCBI Taxonomy" id="502025"/>
    <lineage>
        <taxon>Bacteria</taxon>
        <taxon>Pseudomonadati</taxon>
        <taxon>Myxococcota</taxon>
        <taxon>Polyangia</taxon>
        <taxon>Haliangiales</taxon>
        <taxon>Kofleriaceae</taxon>
        <taxon>Haliangium</taxon>
    </lineage>
</organism>
<dbReference type="HOGENOM" id="CLU_1060760_0_0_7"/>
<proteinExistence type="predicted"/>
<feature type="transmembrane region" description="Helical" evidence="2">
    <location>
        <begin position="45"/>
        <end position="65"/>
    </location>
</feature>
<dbReference type="RefSeq" id="WP_012825568.1">
    <property type="nucleotide sequence ID" value="NC_013440.1"/>
</dbReference>
<dbReference type="eggNOG" id="ENOG5032SUG">
    <property type="taxonomic scope" value="Bacteria"/>
</dbReference>
<sequence>MTSKDPTAEPTATAPEAATAPGEDDGASADPTVAQAARRALRRKIAAVVLVLAVGLGVVVTRAVWAGASALAAGDAASARDEQALAIVMWRRAARWYVPGSAHVALAYERLQDSARAAEEAGDLATALAAWRGVRSSVLATRSFYLPFEDRLATANQRIAVLMAEQERTEAEAPGAEPETARGDPDPEAVAWHLERLEPIPGPSVGWAAVAIFGFCMWLGGGLLFVSRGVTPGDQLVPRTAAYAGVLIVVGLLTWFFGLYFA</sequence>
<reference evidence="3 4" key="1">
    <citation type="journal article" date="2010" name="Stand. Genomic Sci.">
        <title>Complete genome sequence of Haliangium ochraceum type strain (SMP-2).</title>
        <authorList>
            <consortium name="US DOE Joint Genome Institute (JGI-PGF)"/>
            <person name="Ivanova N."/>
            <person name="Daum C."/>
            <person name="Lang E."/>
            <person name="Abt B."/>
            <person name="Kopitz M."/>
            <person name="Saunders E."/>
            <person name="Lapidus A."/>
            <person name="Lucas S."/>
            <person name="Glavina Del Rio T."/>
            <person name="Nolan M."/>
            <person name="Tice H."/>
            <person name="Copeland A."/>
            <person name="Cheng J.F."/>
            <person name="Chen F."/>
            <person name="Bruce D."/>
            <person name="Goodwin L."/>
            <person name="Pitluck S."/>
            <person name="Mavromatis K."/>
            <person name="Pati A."/>
            <person name="Mikhailova N."/>
            <person name="Chen A."/>
            <person name="Palaniappan K."/>
            <person name="Land M."/>
            <person name="Hauser L."/>
            <person name="Chang Y.J."/>
            <person name="Jeffries C.D."/>
            <person name="Detter J.C."/>
            <person name="Brettin T."/>
            <person name="Rohde M."/>
            <person name="Goker M."/>
            <person name="Bristow J."/>
            <person name="Markowitz V."/>
            <person name="Eisen J.A."/>
            <person name="Hugenholtz P."/>
            <person name="Kyrpides N.C."/>
            <person name="Klenk H.P."/>
        </authorList>
    </citation>
    <scope>NUCLEOTIDE SEQUENCE [LARGE SCALE GENOMIC DNA]</scope>
    <source>
        <strain evidence="4">DSM 14365 / CIP 107738 / JCM 11303 / AJ 13395 / SMP-2</strain>
    </source>
</reference>
<dbReference type="STRING" id="502025.Hoch_0300"/>
<protein>
    <submittedName>
        <fullName evidence="3">Uncharacterized protein</fullName>
    </submittedName>
</protein>